<accession>A0A6V8LKY8</accession>
<reference evidence="2 3" key="2">
    <citation type="submission" date="2020-03" db="EMBL/GenBank/DDBJ databases">
        <authorList>
            <person name="Ichikawa N."/>
            <person name="Kimura A."/>
            <person name="Kitahashi Y."/>
            <person name="Uohara A."/>
        </authorList>
    </citation>
    <scope>NUCLEOTIDE SEQUENCE [LARGE SCALE GENOMIC DNA]</scope>
    <source>
        <strain evidence="2 3">NBRC 108638</strain>
    </source>
</reference>
<evidence type="ECO:0000313" key="2">
    <source>
        <dbReference type="EMBL" id="GFJ95299.1"/>
    </source>
</evidence>
<name>A0A6V8LKY8_9ACTN</name>
<dbReference type="EMBL" id="BLPG01000001">
    <property type="protein sequence ID" value="GFJ95299.1"/>
    <property type="molecule type" value="Genomic_DNA"/>
</dbReference>
<feature type="region of interest" description="Disordered" evidence="1">
    <location>
        <begin position="1"/>
        <end position="32"/>
    </location>
</feature>
<evidence type="ECO:0000256" key="1">
    <source>
        <dbReference type="SAM" id="MobiDB-lite"/>
    </source>
</evidence>
<dbReference type="AlphaFoldDB" id="A0A6V8LKY8"/>
<feature type="compositionally biased region" description="Polar residues" evidence="1">
    <location>
        <begin position="14"/>
        <end position="23"/>
    </location>
</feature>
<protein>
    <submittedName>
        <fullName evidence="2">Uncharacterized protein</fullName>
    </submittedName>
</protein>
<sequence length="63" mass="6431">MTPVSKPAVATEPVRSSTSSGTANCEKESPKTDRICDAQKAVKWRLRRGAGAATVGDSAAGIG</sequence>
<dbReference type="Proteomes" id="UP000482960">
    <property type="component" value="Unassembled WGS sequence"/>
</dbReference>
<organism evidence="2 3">
    <name type="scientific">Phytohabitans rumicis</name>
    <dbReference type="NCBI Taxonomy" id="1076125"/>
    <lineage>
        <taxon>Bacteria</taxon>
        <taxon>Bacillati</taxon>
        <taxon>Actinomycetota</taxon>
        <taxon>Actinomycetes</taxon>
        <taxon>Micromonosporales</taxon>
        <taxon>Micromonosporaceae</taxon>
    </lineage>
</organism>
<proteinExistence type="predicted"/>
<gene>
    <name evidence="2" type="ORF">Prum_089410</name>
</gene>
<evidence type="ECO:0000313" key="3">
    <source>
        <dbReference type="Proteomes" id="UP000482960"/>
    </source>
</evidence>
<comment type="caution">
    <text evidence="2">The sequence shown here is derived from an EMBL/GenBank/DDBJ whole genome shotgun (WGS) entry which is preliminary data.</text>
</comment>
<reference evidence="2 3" key="1">
    <citation type="submission" date="2020-03" db="EMBL/GenBank/DDBJ databases">
        <title>Whole genome shotgun sequence of Phytohabitans rumicis NBRC 108638.</title>
        <authorList>
            <person name="Komaki H."/>
            <person name="Tamura T."/>
        </authorList>
    </citation>
    <scope>NUCLEOTIDE SEQUENCE [LARGE SCALE GENOMIC DNA]</scope>
    <source>
        <strain evidence="2 3">NBRC 108638</strain>
    </source>
</reference>
<keyword evidence="3" id="KW-1185">Reference proteome</keyword>